<comment type="subcellular location">
    <subcellularLocation>
        <location evidence="1">Membrane</location>
        <topology evidence="1">Multi-pass membrane protein</topology>
    </subcellularLocation>
</comment>
<evidence type="ECO:0000256" key="8">
    <source>
        <dbReference type="RuleBase" id="RU000688"/>
    </source>
</evidence>
<evidence type="ECO:0000256" key="7">
    <source>
        <dbReference type="ARBA" id="ARBA00023224"/>
    </source>
</evidence>
<evidence type="ECO:0000313" key="13">
    <source>
        <dbReference type="RefSeq" id="XP_031565796.1"/>
    </source>
</evidence>
<dbReference type="RefSeq" id="XP_031565795.1">
    <property type="nucleotide sequence ID" value="XM_031709935.1"/>
</dbReference>
<evidence type="ECO:0000256" key="1">
    <source>
        <dbReference type="ARBA" id="ARBA00004141"/>
    </source>
</evidence>
<evidence type="ECO:0000256" key="6">
    <source>
        <dbReference type="ARBA" id="ARBA00023170"/>
    </source>
</evidence>
<dbReference type="InterPro" id="IPR017452">
    <property type="entry name" value="GPCR_Rhodpsn_7TM"/>
</dbReference>
<feature type="domain" description="G-protein coupled receptors family 1 profile" evidence="10">
    <location>
        <begin position="39"/>
        <end position="302"/>
    </location>
</feature>
<feature type="transmembrane region" description="Helical" evidence="9">
    <location>
        <begin position="245"/>
        <end position="269"/>
    </location>
</feature>
<dbReference type="PROSITE" id="PS50262">
    <property type="entry name" value="G_PROTEIN_RECEP_F1_2"/>
    <property type="match status" value="1"/>
</dbReference>
<dbReference type="SMART" id="SM01381">
    <property type="entry name" value="7TM_GPCR_Srsx"/>
    <property type="match status" value="1"/>
</dbReference>
<keyword evidence="4 8" id="KW-0297">G-protein coupled receptor</keyword>
<dbReference type="KEGG" id="aten:116300955"/>
<evidence type="ECO:0000313" key="12">
    <source>
        <dbReference type="RefSeq" id="XP_031565795.1"/>
    </source>
</evidence>
<dbReference type="InterPro" id="IPR000276">
    <property type="entry name" value="GPCR_Rhodpsn"/>
</dbReference>
<gene>
    <name evidence="12 13" type="primary">LOC116300955</name>
</gene>
<dbReference type="Pfam" id="PF00001">
    <property type="entry name" value="7tm_1"/>
    <property type="match status" value="1"/>
</dbReference>
<keyword evidence="3 9" id="KW-1133">Transmembrane helix</keyword>
<dbReference type="PRINTS" id="PR00237">
    <property type="entry name" value="GPCRRHODOPSN"/>
</dbReference>
<sequence length="356" mass="40428">MSLPMNSSNETLIQNSMDFTFRVMRLGLYPLVLALGIFGNLLVAFVILQNRRRDFRPSVRYFILNLAISDLIVLVMFIPFDFAYLEQDVWIFGLVMCKFVNTLNYAFVTVSGTTLAAISIERHRSIVYPVKKPLSARFTKTIIIVIWIYAVLSLVPFIDSLYITSTGKCQNDPNWWPSTLAFQVTFTLSCLVPGCVLPLSCITVCYVAIAISLNRQNKRRRYRNSKRVQTTLSHRTRQNRKTIKVLSGLVAVYSLCIIPHFIILTMVIFDRDNTEALPSIYPAHEFTRLLMTANSCLNPIMYSAVSKEFRDKLRYILCRGRAIAGVHAELNVGVPSPGVRLEAMTPLPLVARVNRS</sequence>
<feature type="transmembrane region" description="Helical" evidence="9">
    <location>
        <begin position="141"/>
        <end position="164"/>
    </location>
</feature>
<dbReference type="GeneID" id="116300955"/>
<evidence type="ECO:0000256" key="5">
    <source>
        <dbReference type="ARBA" id="ARBA00023136"/>
    </source>
</evidence>
<dbReference type="GO" id="GO:0004930">
    <property type="term" value="F:G protein-coupled receptor activity"/>
    <property type="evidence" value="ECO:0007669"/>
    <property type="project" value="UniProtKB-KW"/>
</dbReference>
<dbReference type="OrthoDB" id="5981855at2759"/>
<comment type="similarity">
    <text evidence="8">Belongs to the G-protein coupled receptor 1 family.</text>
</comment>
<feature type="transmembrane region" description="Helical" evidence="9">
    <location>
        <begin position="102"/>
        <end position="120"/>
    </location>
</feature>
<dbReference type="CDD" id="cd00637">
    <property type="entry name" value="7tm_classA_rhodopsin-like"/>
    <property type="match status" value="1"/>
</dbReference>
<reference evidence="12 13" key="1">
    <citation type="submission" date="2025-04" db="UniProtKB">
        <authorList>
            <consortium name="RefSeq"/>
        </authorList>
    </citation>
    <scope>IDENTIFICATION</scope>
    <source>
        <tissue evidence="12 13">Tentacle</tissue>
    </source>
</reference>
<feature type="transmembrane region" description="Helical" evidence="9">
    <location>
        <begin position="27"/>
        <end position="49"/>
    </location>
</feature>
<proteinExistence type="inferred from homology"/>
<keyword evidence="2 8" id="KW-0812">Transmembrane</keyword>
<dbReference type="PANTHER" id="PTHR45695:SF9">
    <property type="entry name" value="LEUCOKININ RECEPTOR"/>
    <property type="match status" value="1"/>
</dbReference>
<feature type="transmembrane region" description="Helical" evidence="9">
    <location>
        <begin position="61"/>
        <end position="82"/>
    </location>
</feature>
<accession>A0A6P8IGF1</accession>
<feature type="transmembrane region" description="Helical" evidence="9">
    <location>
        <begin position="184"/>
        <end position="213"/>
    </location>
</feature>
<keyword evidence="7 8" id="KW-0807">Transducer</keyword>
<evidence type="ECO:0000259" key="10">
    <source>
        <dbReference type="PROSITE" id="PS50262"/>
    </source>
</evidence>
<dbReference type="SUPFAM" id="SSF81321">
    <property type="entry name" value="Family A G protein-coupled receptor-like"/>
    <property type="match status" value="1"/>
</dbReference>
<dbReference type="GO" id="GO:0005886">
    <property type="term" value="C:plasma membrane"/>
    <property type="evidence" value="ECO:0007669"/>
    <property type="project" value="TreeGrafter"/>
</dbReference>
<keyword evidence="5 9" id="KW-0472">Membrane</keyword>
<evidence type="ECO:0000256" key="9">
    <source>
        <dbReference type="SAM" id="Phobius"/>
    </source>
</evidence>
<evidence type="ECO:0000256" key="2">
    <source>
        <dbReference type="ARBA" id="ARBA00022692"/>
    </source>
</evidence>
<protein>
    <submittedName>
        <fullName evidence="12 13">Neuropeptide Y receptor type 1-like</fullName>
    </submittedName>
</protein>
<keyword evidence="6 8" id="KW-0675">Receptor</keyword>
<name>A0A6P8IGF1_ACTTE</name>
<evidence type="ECO:0000313" key="11">
    <source>
        <dbReference type="Proteomes" id="UP000515163"/>
    </source>
</evidence>
<evidence type="ECO:0000256" key="3">
    <source>
        <dbReference type="ARBA" id="ARBA00022989"/>
    </source>
</evidence>
<keyword evidence="11" id="KW-1185">Reference proteome</keyword>
<dbReference type="Proteomes" id="UP000515163">
    <property type="component" value="Unplaced"/>
</dbReference>
<dbReference type="Gene3D" id="1.20.1070.10">
    <property type="entry name" value="Rhodopsin 7-helix transmembrane proteins"/>
    <property type="match status" value="1"/>
</dbReference>
<dbReference type="RefSeq" id="XP_031565796.1">
    <property type="nucleotide sequence ID" value="XM_031709936.1"/>
</dbReference>
<evidence type="ECO:0000256" key="4">
    <source>
        <dbReference type="ARBA" id="ARBA00023040"/>
    </source>
</evidence>
<organism evidence="11 13">
    <name type="scientific">Actinia tenebrosa</name>
    <name type="common">Australian red waratah sea anemone</name>
    <dbReference type="NCBI Taxonomy" id="6105"/>
    <lineage>
        <taxon>Eukaryota</taxon>
        <taxon>Metazoa</taxon>
        <taxon>Cnidaria</taxon>
        <taxon>Anthozoa</taxon>
        <taxon>Hexacorallia</taxon>
        <taxon>Actiniaria</taxon>
        <taxon>Actiniidae</taxon>
        <taxon>Actinia</taxon>
    </lineage>
</organism>
<dbReference type="PANTHER" id="PTHR45695">
    <property type="entry name" value="LEUCOKININ RECEPTOR-RELATED"/>
    <property type="match status" value="1"/>
</dbReference>
<dbReference type="AlphaFoldDB" id="A0A6P8IGF1"/>
<dbReference type="PROSITE" id="PS00237">
    <property type="entry name" value="G_PROTEIN_RECEP_F1_1"/>
    <property type="match status" value="1"/>
</dbReference>